<evidence type="ECO:0000313" key="2">
    <source>
        <dbReference type="EMBL" id="KUN38462.1"/>
    </source>
</evidence>
<feature type="compositionally biased region" description="Basic and acidic residues" evidence="1">
    <location>
        <begin position="1"/>
        <end position="10"/>
    </location>
</feature>
<feature type="compositionally biased region" description="Low complexity" evidence="1">
    <location>
        <begin position="66"/>
        <end position="81"/>
    </location>
</feature>
<comment type="caution">
    <text evidence="2">The sequence shown here is derived from an EMBL/GenBank/DDBJ whole genome shotgun (WGS) entry which is preliminary data.</text>
</comment>
<dbReference type="STRING" id="68231.AQJ30_12895"/>
<feature type="region of interest" description="Disordered" evidence="1">
    <location>
        <begin position="1"/>
        <end position="83"/>
    </location>
</feature>
<evidence type="ECO:0000313" key="3">
    <source>
        <dbReference type="Proteomes" id="UP000053271"/>
    </source>
</evidence>
<protein>
    <submittedName>
        <fullName evidence="2">Uncharacterized protein</fullName>
    </submittedName>
</protein>
<feature type="compositionally biased region" description="Polar residues" evidence="1">
    <location>
        <begin position="196"/>
        <end position="213"/>
    </location>
</feature>
<name>A0A101QYQ0_9ACTN</name>
<proteinExistence type="predicted"/>
<feature type="region of interest" description="Disordered" evidence="1">
    <location>
        <begin position="102"/>
        <end position="128"/>
    </location>
</feature>
<feature type="region of interest" description="Disordered" evidence="1">
    <location>
        <begin position="154"/>
        <end position="213"/>
    </location>
</feature>
<evidence type="ECO:0000256" key="1">
    <source>
        <dbReference type="SAM" id="MobiDB-lite"/>
    </source>
</evidence>
<gene>
    <name evidence="2" type="ORF">AQJ30_12895</name>
</gene>
<feature type="compositionally biased region" description="Polar residues" evidence="1">
    <location>
        <begin position="154"/>
        <end position="181"/>
    </location>
</feature>
<dbReference type="EMBL" id="LMWS01000015">
    <property type="protein sequence ID" value="KUN38462.1"/>
    <property type="molecule type" value="Genomic_DNA"/>
</dbReference>
<sequence length="213" mass="22878">MTVAPAERRTSPSGVSRAATRPRSITATRSHSRWASSMKWVTSSTVTPPARTSSISCQVSRRARGSRPVVSSSRTTTRGSPIRASAMNRRCFCPPDSLAKRVVSRSVRPRRSASGRQSSGRSWKEPYSSSASRTVSLGCSSLCWSCAPSTRATRSWSVTGSSPVTRTRPASGTRRPSTHSTVVVLPAPFGPRMPKTSPSWTAKETPSTTVRPA</sequence>
<dbReference type="Proteomes" id="UP000053271">
    <property type="component" value="Unassembled WGS sequence"/>
</dbReference>
<organism evidence="2 3">
    <name type="scientific">Streptomyces longwoodensis</name>
    <dbReference type="NCBI Taxonomy" id="68231"/>
    <lineage>
        <taxon>Bacteria</taxon>
        <taxon>Bacillati</taxon>
        <taxon>Actinomycetota</taxon>
        <taxon>Actinomycetes</taxon>
        <taxon>Kitasatosporales</taxon>
        <taxon>Streptomycetaceae</taxon>
        <taxon>Streptomyces</taxon>
    </lineage>
</organism>
<feature type="compositionally biased region" description="Polar residues" evidence="1">
    <location>
        <begin position="23"/>
        <end position="58"/>
    </location>
</feature>
<accession>A0A101QYQ0</accession>
<keyword evidence="3" id="KW-1185">Reference proteome</keyword>
<dbReference type="AlphaFoldDB" id="A0A101QYQ0"/>
<dbReference type="AntiFam" id="ANF00112">
    <property type="entry name" value="Shadow ORF (opposite phnC)"/>
</dbReference>
<reference evidence="2 3" key="1">
    <citation type="submission" date="2015-10" db="EMBL/GenBank/DDBJ databases">
        <title>Draft genome sequence of Streptomyces longwoodensis DSM 41677, type strain for the species Streptomyces longwoodensis.</title>
        <authorList>
            <person name="Ruckert C."/>
            <person name="Winkler A."/>
            <person name="Kalinowski J."/>
            <person name="Kampfer P."/>
            <person name="Glaeser S."/>
        </authorList>
    </citation>
    <scope>NUCLEOTIDE SEQUENCE [LARGE SCALE GENOMIC DNA]</scope>
    <source>
        <strain evidence="2 3">DSM 41677</strain>
    </source>
</reference>